<gene>
    <name evidence="1" type="ORF">H8S23_01670</name>
</gene>
<dbReference type="EMBL" id="JACONZ010000001">
    <property type="protein sequence ID" value="MBC5580208.1"/>
    <property type="molecule type" value="Genomic_DNA"/>
</dbReference>
<comment type="caution">
    <text evidence="1">The sequence shown here is derived from an EMBL/GenBank/DDBJ whole genome shotgun (WGS) entry which is preliminary data.</text>
</comment>
<keyword evidence="2" id="KW-1185">Reference proteome</keyword>
<dbReference type="AlphaFoldDB" id="A0A923L0W4"/>
<protein>
    <submittedName>
        <fullName evidence="1">Uncharacterized protein</fullName>
    </submittedName>
</protein>
<accession>A0A923L0W4</accession>
<reference evidence="1" key="1">
    <citation type="submission" date="2020-08" db="EMBL/GenBank/DDBJ databases">
        <title>Genome public.</title>
        <authorList>
            <person name="Liu C."/>
            <person name="Sun Q."/>
        </authorList>
    </citation>
    <scope>NUCLEOTIDE SEQUENCE</scope>
    <source>
        <strain evidence="1">BX8</strain>
    </source>
</reference>
<evidence type="ECO:0000313" key="2">
    <source>
        <dbReference type="Proteomes" id="UP000659630"/>
    </source>
</evidence>
<organism evidence="1 2">
    <name type="scientific">Anaerofilum hominis</name>
    <dbReference type="NCBI Taxonomy" id="2763016"/>
    <lineage>
        <taxon>Bacteria</taxon>
        <taxon>Bacillati</taxon>
        <taxon>Bacillota</taxon>
        <taxon>Clostridia</taxon>
        <taxon>Eubacteriales</taxon>
        <taxon>Oscillospiraceae</taxon>
        <taxon>Anaerofilum</taxon>
    </lineage>
</organism>
<evidence type="ECO:0000313" key="1">
    <source>
        <dbReference type="EMBL" id="MBC5580208.1"/>
    </source>
</evidence>
<name>A0A923L0W4_9FIRM</name>
<dbReference type="RefSeq" id="WP_186886574.1">
    <property type="nucleotide sequence ID" value="NZ_JACONZ010000001.1"/>
</dbReference>
<sequence>MSCSSPCPDAVSDRLLDDLAAQLGCYALSELHQRQWYRRLPQVLEGIEVGAYSLRAWNDAVSYIADRRLTFDAPQDACDFLISFAEKER</sequence>
<dbReference type="Proteomes" id="UP000659630">
    <property type="component" value="Unassembled WGS sequence"/>
</dbReference>
<proteinExistence type="predicted"/>